<protein>
    <submittedName>
        <fullName evidence="3">Short chain dehydrogenase/reductase family oxidoreductase</fullName>
    </submittedName>
</protein>
<evidence type="ECO:0000256" key="1">
    <source>
        <dbReference type="ARBA" id="ARBA00006484"/>
    </source>
</evidence>
<dbReference type="VEuPathDB" id="FungiDB:SPSK_02727"/>
<dbReference type="KEGG" id="ssck:SPSK_02727"/>
<dbReference type="Gene3D" id="3.40.50.720">
    <property type="entry name" value="NAD(P)-binding Rossmann-like Domain"/>
    <property type="match status" value="1"/>
</dbReference>
<dbReference type="InterPro" id="IPR002347">
    <property type="entry name" value="SDR_fam"/>
</dbReference>
<evidence type="ECO:0000313" key="4">
    <source>
        <dbReference type="Proteomes" id="UP000033710"/>
    </source>
</evidence>
<dbReference type="SUPFAM" id="SSF51735">
    <property type="entry name" value="NAD(P)-binding Rossmann-fold domains"/>
    <property type="match status" value="1"/>
</dbReference>
<name>A0A0F2MCM0_SPOSC</name>
<sequence>MPVNYDVQGKVVALTGGASGIGYATAQLLSSQGAHVSLADVSEKALKDAAESFSRVPGAGKVIWTVVDVRDEKQVDAWVQKTVDELGQLDAAINLAGVVPKVINIETVQEHNTPDWQFVLDVNLTGVFFCMRAQLQHLKNQGAIVNAASIGGTIGFKKNAAYVAAKHGVIGLSRSAAKEVGDREIRINCIAPGIIDSPMQAASRATRGGEMVWQSQIQRRGTCDEVASLIAFLICDESKFVSGAVYHIDGGWVC</sequence>
<dbReference type="GO" id="GO:0048038">
    <property type="term" value="F:quinone binding"/>
    <property type="evidence" value="ECO:0007669"/>
    <property type="project" value="TreeGrafter"/>
</dbReference>
<evidence type="ECO:0000256" key="2">
    <source>
        <dbReference type="ARBA" id="ARBA00022857"/>
    </source>
</evidence>
<dbReference type="PANTHER" id="PTHR42760">
    <property type="entry name" value="SHORT-CHAIN DEHYDROGENASES/REDUCTASES FAMILY MEMBER"/>
    <property type="match status" value="1"/>
</dbReference>
<dbReference type="AlphaFoldDB" id="A0A0F2MCM0"/>
<evidence type="ECO:0000313" key="3">
    <source>
        <dbReference type="EMBL" id="KJR86829.1"/>
    </source>
</evidence>
<proteinExistence type="inferred from homology"/>
<dbReference type="PRINTS" id="PR00080">
    <property type="entry name" value="SDRFAMILY"/>
</dbReference>
<reference evidence="3 4" key="2">
    <citation type="journal article" date="2015" name="Eukaryot. Cell">
        <title>Asexual propagation of a virulent clone complex in a human and feline outbreak of sporotrichosis.</title>
        <authorList>
            <person name="Teixeira Mde M."/>
            <person name="Rodrigues A.M."/>
            <person name="Tsui C.K."/>
            <person name="de Almeida L.G."/>
            <person name="Van Diepeningen A.D."/>
            <person name="van den Ende B.G."/>
            <person name="Fernandes G.F."/>
            <person name="Kano R."/>
            <person name="Hamelin R.C."/>
            <person name="Lopes-Bezerra L.M."/>
            <person name="Vasconcelos A.T."/>
            <person name="de Hoog S."/>
            <person name="de Camargo Z.P."/>
            <person name="Felipe M.S."/>
        </authorList>
    </citation>
    <scope>NUCLEOTIDE SEQUENCE [LARGE SCALE GENOMIC DNA]</scope>
    <source>
        <strain evidence="3 4">1099-18</strain>
    </source>
</reference>
<dbReference type="InterPro" id="IPR020904">
    <property type="entry name" value="Sc_DH/Rdtase_CS"/>
</dbReference>
<dbReference type="PANTHER" id="PTHR42760:SF45">
    <property type="entry name" value="SHORT CHAIN DEHYDROGENASE_REDUCTASE FAMILY PROTEIN, PUTATIVE (AFU_ORTHOLOGUE AFUA_3G09150)-RELATED"/>
    <property type="match status" value="1"/>
</dbReference>
<dbReference type="Pfam" id="PF13561">
    <property type="entry name" value="adh_short_C2"/>
    <property type="match status" value="1"/>
</dbReference>
<reference evidence="3 4" key="1">
    <citation type="journal article" date="2014" name="BMC Genomics">
        <title>Comparative genomics of the major fungal agents of human and animal Sporotrichosis: Sporothrix schenckii and Sporothrix brasiliensis.</title>
        <authorList>
            <person name="Teixeira M.M."/>
            <person name="de Almeida L.G."/>
            <person name="Kubitschek-Barreira P."/>
            <person name="Alves F.L."/>
            <person name="Kioshima E.S."/>
            <person name="Abadio A.K."/>
            <person name="Fernandes L."/>
            <person name="Derengowski L.S."/>
            <person name="Ferreira K.S."/>
            <person name="Souza R.C."/>
            <person name="Ruiz J.C."/>
            <person name="de Andrade N.C."/>
            <person name="Paes H.C."/>
            <person name="Nicola A.M."/>
            <person name="Albuquerque P."/>
            <person name="Gerber A.L."/>
            <person name="Martins V.P."/>
            <person name="Peconick L.D."/>
            <person name="Neto A.V."/>
            <person name="Chaucanez C.B."/>
            <person name="Silva P.A."/>
            <person name="Cunha O.L."/>
            <person name="de Oliveira F.F."/>
            <person name="dos Santos T.C."/>
            <person name="Barros A.L."/>
            <person name="Soares M.A."/>
            <person name="de Oliveira L.M."/>
            <person name="Marini M.M."/>
            <person name="Villalobos-Duno H."/>
            <person name="Cunha M.M."/>
            <person name="de Hoog S."/>
            <person name="da Silveira J.F."/>
            <person name="Henrissat B."/>
            <person name="Nino-Vega G.A."/>
            <person name="Cisalpino P.S."/>
            <person name="Mora-Montes H.M."/>
            <person name="Almeida S.R."/>
            <person name="Stajich J.E."/>
            <person name="Lopes-Bezerra L.M."/>
            <person name="Vasconcelos A.T."/>
            <person name="Felipe M.S."/>
        </authorList>
    </citation>
    <scope>NUCLEOTIDE SEQUENCE [LARGE SCALE GENOMIC DNA]</scope>
    <source>
        <strain evidence="3 4">1099-18</strain>
    </source>
</reference>
<accession>A0A0F2MCM0</accession>
<dbReference type="PROSITE" id="PS00061">
    <property type="entry name" value="ADH_SHORT"/>
    <property type="match status" value="1"/>
</dbReference>
<dbReference type="FunFam" id="3.40.50.720:FF:000084">
    <property type="entry name" value="Short-chain dehydrogenase reductase"/>
    <property type="match status" value="1"/>
</dbReference>
<dbReference type="EMBL" id="AXCR01000006">
    <property type="protein sequence ID" value="KJR86829.1"/>
    <property type="molecule type" value="Genomic_DNA"/>
</dbReference>
<organism evidence="3 4">
    <name type="scientific">Sporothrix schenckii 1099-18</name>
    <dbReference type="NCBI Taxonomy" id="1397361"/>
    <lineage>
        <taxon>Eukaryota</taxon>
        <taxon>Fungi</taxon>
        <taxon>Dikarya</taxon>
        <taxon>Ascomycota</taxon>
        <taxon>Pezizomycotina</taxon>
        <taxon>Sordariomycetes</taxon>
        <taxon>Sordariomycetidae</taxon>
        <taxon>Ophiostomatales</taxon>
        <taxon>Ophiostomataceae</taxon>
        <taxon>Sporothrix</taxon>
    </lineage>
</organism>
<dbReference type="RefSeq" id="XP_016589505.1">
    <property type="nucleotide sequence ID" value="XM_016729594.1"/>
</dbReference>
<dbReference type="Proteomes" id="UP000033710">
    <property type="component" value="Unassembled WGS sequence"/>
</dbReference>
<dbReference type="PRINTS" id="PR00081">
    <property type="entry name" value="GDHRDH"/>
</dbReference>
<keyword evidence="2" id="KW-0521">NADP</keyword>
<dbReference type="GeneID" id="27664871"/>
<dbReference type="InterPro" id="IPR036291">
    <property type="entry name" value="NAD(P)-bd_dom_sf"/>
</dbReference>
<dbReference type="OrthoDB" id="1669814at2759"/>
<comment type="similarity">
    <text evidence="1">Belongs to the short-chain dehydrogenases/reductases (SDR) family.</text>
</comment>
<dbReference type="CDD" id="cd05233">
    <property type="entry name" value="SDR_c"/>
    <property type="match status" value="1"/>
</dbReference>
<dbReference type="GO" id="GO:0016616">
    <property type="term" value="F:oxidoreductase activity, acting on the CH-OH group of donors, NAD or NADP as acceptor"/>
    <property type="evidence" value="ECO:0007669"/>
    <property type="project" value="TreeGrafter"/>
</dbReference>
<gene>
    <name evidence="3" type="ORF">SPSK_02727</name>
</gene>
<comment type="caution">
    <text evidence="3">The sequence shown here is derived from an EMBL/GenBank/DDBJ whole genome shotgun (WGS) entry which is preliminary data.</text>
</comment>
<dbReference type="GO" id="GO:0006633">
    <property type="term" value="P:fatty acid biosynthetic process"/>
    <property type="evidence" value="ECO:0007669"/>
    <property type="project" value="TreeGrafter"/>
</dbReference>